<organism evidence="1 2">
    <name type="scientific">Motilibacter peucedani</name>
    <dbReference type="NCBI Taxonomy" id="598650"/>
    <lineage>
        <taxon>Bacteria</taxon>
        <taxon>Bacillati</taxon>
        <taxon>Actinomycetota</taxon>
        <taxon>Actinomycetes</taxon>
        <taxon>Motilibacterales</taxon>
        <taxon>Motilibacteraceae</taxon>
        <taxon>Motilibacter</taxon>
    </lineage>
</organism>
<dbReference type="AlphaFoldDB" id="A0A420XMX4"/>
<proteinExistence type="predicted"/>
<reference evidence="1 2" key="1">
    <citation type="submission" date="2018-10" db="EMBL/GenBank/DDBJ databases">
        <title>Genomic Encyclopedia of Archaeal and Bacterial Type Strains, Phase II (KMG-II): from individual species to whole genera.</title>
        <authorList>
            <person name="Goeker M."/>
        </authorList>
    </citation>
    <scope>NUCLEOTIDE SEQUENCE [LARGE SCALE GENOMIC DNA]</scope>
    <source>
        <strain evidence="1 2">RP-AC37</strain>
    </source>
</reference>
<sequence>MWVVIERSSGQVVRVTREESVARRYAPGEVYEVLATAAGQPAAS</sequence>
<dbReference type="Proteomes" id="UP000281955">
    <property type="component" value="Unassembled WGS sequence"/>
</dbReference>
<dbReference type="EMBL" id="RBWV01000013">
    <property type="protein sequence ID" value="RKS72628.1"/>
    <property type="molecule type" value="Genomic_DNA"/>
</dbReference>
<dbReference type="InParanoid" id="A0A420XMX4"/>
<gene>
    <name evidence="1" type="ORF">CLV35_2875</name>
</gene>
<evidence type="ECO:0000313" key="1">
    <source>
        <dbReference type="EMBL" id="RKS72628.1"/>
    </source>
</evidence>
<protein>
    <submittedName>
        <fullName evidence="1">Uncharacterized protein</fullName>
    </submittedName>
</protein>
<name>A0A420XMX4_9ACTN</name>
<evidence type="ECO:0000313" key="2">
    <source>
        <dbReference type="Proteomes" id="UP000281955"/>
    </source>
</evidence>
<comment type="caution">
    <text evidence="1">The sequence shown here is derived from an EMBL/GenBank/DDBJ whole genome shotgun (WGS) entry which is preliminary data.</text>
</comment>
<keyword evidence="2" id="KW-1185">Reference proteome</keyword>
<accession>A0A420XMX4</accession>